<evidence type="ECO:0000256" key="4">
    <source>
        <dbReference type="ARBA" id="ARBA00023239"/>
    </source>
</evidence>
<dbReference type="KEGG" id="rha:RHA1_ro01493"/>
<dbReference type="EC" id="4.1.2.9" evidence="8"/>
<evidence type="ECO:0000313" key="8">
    <source>
        <dbReference type="EMBL" id="ABG93308.1"/>
    </source>
</evidence>
<dbReference type="InterPro" id="IPR018970">
    <property type="entry name" value="Xul5P/Fru6P_PKetolase_N"/>
</dbReference>
<dbReference type="Pfam" id="PF09364">
    <property type="entry name" value="XFP_N"/>
    <property type="match status" value="1"/>
</dbReference>
<dbReference type="Gene3D" id="3.40.50.970">
    <property type="match status" value="2"/>
</dbReference>
<gene>
    <name evidence="8" type="ordered locus">RHA1_ro01493</name>
</gene>
<sequence>MPIGLANRSAWVVGSTKSVPLLRGLAPVAARTRLVSGGRGRSRTPGEASRMTDGPQLGSQDPDGHYSDSDLELDLRWWAAANYLTVAQIYLQDNALLREPLRPEHIKPRLLGHWGTSPGLSMIYALLNRLIRRTDTDCLYVTGPGHGGPALVAATYLEGTYSEVYPGVSRDAAGIHRLCRQFSTPGGIPSHVSVQTPGSIHEGGELGYALAHAAGAAFDHPNLLVACVIGDGEAETGPLSGSWKLPAFLNPERDGAVLPILHVNGAKIAGPTVYGRSSDADIEAFLGGQGWAPTVVSGDDPRQVFPALHRALTDAHTAISDLQREARAGRRSAAKWPAIVLRTPKGWTGPRTVDGVLVEGTHRAHQVPLSGVRTDEAHLRQLEEWMRSYRPDALFDSSGALFADLERLAPQGDKRMGSSPYANGGRLRADLPVPPLEKYALAIEKPGTTHHETTRVLGELLRDLYAATTTPDGGGYFRLFCPDETSSNRLGAVFEVTDRCWQLPVTDHDDGLSARGRVMEVLSEHLCEGWLEGYLLSGRHGLFASYEAFAMVSVSMLIQHTKWLQHAVDLPWRAPVASLNVLLTSTCWRNDHNGFSHQGPGMIDAVIPLAPDVVRIWLPPDSNTLLSISDHCLRSTDHVNLIVVDKQPHLQYLTLAEAHAHCAAGASVWAWAGTEAAAGADLDVVLAAAGDVPTQEILAAAQLLREHTPELVTRVVNVVDLMGLLTPTEHPHGFDARMFLDLFTADTDVVFAFHGYSRAVHELIHGRPTPDRFHVRGFSEQGTTTTPFDMVVLNRMSRYHLVLEALRRTRREPSGAGELADFCLRQLERHGEYVVAHLEDMPEVRDWTWS</sequence>
<dbReference type="InterPro" id="IPR019789">
    <property type="entry name" value="Xul5P/Fru6P_PKetolase_ThDP_BS"/>
</dbReference>
<evidence type="ECO:0000256" key="3">
    <source>
        <dbReference type="ARBA" id="ARBA00023052"/>
    </source>
</evidence>
<dbReference type="PANTHER" id="PTHR31273:SF0">
    <property type="entry name" value="PHOSPHOKETOLASE-RELATED"/>
    <property type="match status" value="1"/>
</dbReference>
<dbReference type="InterPro" id="IPR009014">
    <property type="entry name" value="Transketo_C/PFOR_II"/>
</dbReference>
<keyword evidence="3" id="KW-0786">Thiamine pyrophosphate</keyword>
<reference evidence="9" key="1">
    <citation type="journal article" date="2006" name="Proc. Natl. Acad. Sci. U.S.A.">
        <title>The complete genome of Rhodococcus sp. RHA1 provides insights into a catabolic powerhouse.</title>
        <authorList>
            <person name="McLeod M.P."/>
            <person name="Warren R.L."/>
            <person name="Hsiao W.W.L."/>
            <person name="Araki N."/>
            <person name="Myhre M."/>
            <person name="Fernandes C."/>
            <person name="Miyazawa D."/>
            <person name="Wong W."/>
            <person name="Lillquist A.L."/>
            <person name="Wang D."/>
            <person name="Dosanjh M."/>
            <person name="Hara H."/>
            <person name="Petrescu A."/>
            <person name="Morin R.D."/>
            <person name="Yang G."/>
            <person name="Stott J.M."/>
            <person name="Schein J.E."/>
            <person name="Shin H."/>
            <person name="Smailus D."/>
            <person name="Siddiqui A.S."/>
            <person name="Marra M.A."/>
            <person name="Jones S.J.M."/>
            <person name="Holt R."/>
            <person name="Brinkman F.S.L."/>
            <person name="Miyauchi K."/>
            <person name="Fukuda M."/>
            <person name="Davies J.E."/>
            <person name="Mohn W.W."/>
            <person name="Eltis L.D."/>
        </authorList>
    </citation>
    <scope>NUCLEOTIDE SEQUENCE [LARGE SCALE GENOMIC DNA]</scope>
    <source>
        <strain evidence="9">RHA1</strain>
    </source>
</reference>
<dbReference type="eggNOG" id="COG3957">
    <property type="taxonomic scope" value="Bacteria"/>
</dbReference>
<dbReference type="PROSITE" id="PS60002">
    <property type="entry name" value="PHOSPHOKETOLASE_1"/>
    <property type="match status" value="1"/>
</dbReference>
<evidence type="ECO:0000256" key="5">
    <source>
        <dbReference type="SAM" id="MobiDB-lite"/>
    </source>
</evidence>
<dbReference type="Pfam" id="PF09363">
    <property type="entry name" value="XFP_C"/>
    <property type="match status" value="1"/>
</dbReference>
<dbReference type="InterPro" id="IPR019790">
    <property type="entry name" value="Xul5P/Fru6P_PKetolase_CS"/>
</dbReference>
<dbReference type="InterPro" id="IPR018969">
    <property type="entry name" value="Xul5P/Fru6P_PKetolase_C"/>
</dbReference>
<dbReference type="GO" id="GO:0005975">
    <property type="term" value="P:carbohydrate metabolic process"/>
    <property type="evidence" value="ECO:0007669"/>
    <property type="project" value="InterPro"/>
</dbReference>
<proteinExistence type="inferred from homology"/>
<evidence type="ECO:0000259" key="6">
    <source>
        <dbReference type="Pfam" id="PF09363"/>
    </source>
</evidence>
<dbReference type="InterPro" id="IPR005593">
    <property type="entry name" value="Xul5P/Fru6P_PKetolase"/>
</dbReference>
<dbReference type="Proteomes" id="UP000008710">
    <property type="component" value="Chromosome"/>
</dbReference>
<organism evidence="8 9">
    <name type="scientific">Rhodococcus jostii (strain RHA1)</name>
    <dbReference type="NCBI Taxonomy" id="101510"/>
    <lineage>
        <taxon>Bacteria</taxon>
        <taxon>Bacillati</taxon>
        <taxon>Actinomycetota</taxon>
        <taxon>Actinomycetes</taxon>
        <taxon>Mycobacteriales</taxon>
        <taxon>Nocardiaceae</taxon>
        <taxon>Rhodococcus</taxon>
    </lineage>
</organism>
<evidence type="ECO:0000256" key="2">
    <source>
        <dbReference type="ARBA" id="ARBA00005623"/>
    </source>
</evidence>
<keyword evidence="4 8" id="KW-0456">Lyase</keyword>
<feature type="domain" description="Xylulose 5-phosphate/Fructose 6-phosphate phosphoketolase C-terminal" evidence="6">
    <location>
        <begin position="646"/>
        <end position="849"/>
    </location>
</feature>
<dbReference type="Gene3D" id="3.40.50.920">
    <property type="match status" value="1"/>
</dbReference>
<dbReference type="GO" id="GO:0050193">
    <property type="term" value="F:phosphoketolase activity"/>
    <property type="evidence" value="ECO:0007669"/>
    <property type="project" value="UniProtKB-EC"/>
</dbReference>
<dbReference type="NCBIfam" id="NF003619">
    <property type="entry name" value="PRK05261.1-4"/>
    <property type="match status" value="1"/>
</dbReference>
<dbReference type="HOGENOM" id="CLU_013954_2_0_11"/>
<evidence type="ECO:0000313" key="9">
    <source>
        <dbReference type="Proteomes" id="UP000008710"/>
    </source>
</evidence>
<dbReference type="PIRSF" id="PIRSF017245">
    <property type="entry name" value="Phosphoketolase"/>
    <property type="match status" value="1"/>
</dbReference>
<feature type="region of interest" description="Disordered" evidence="5">
    <location>
        <begin position="34"/>
        <end position="65"/>
    </location>
</feature>
<dbReference type="AlphaFoldDB" id="Q0SGM8"/>
<evidence type="ECO:0000259" key="7">
    <source>
        <dbReference type="Pfam" id="PF09364"/>
    </source>
</evidence>
<name>Q0SGM8_RHOJR</name>
<dbReference type="GO" id="GO:0000287">
    <property type="term" value="F:magnesium ion binding"/>
    <property type="evidence" value="ECO:0007669"/>
    <property type="project" value="UniProtKB-ARBA"/>
</dbReference>
<dbReference type="PANTHER" id="PTHR31273">
    <property type="entry name" value="PHOSPHOKETOLASE-RELATED"/>
    <property type="match status" value="1"/>
</dbReference>
<protein>
    <submittedName>
        <fullName evidence="8">Probable phosphoketolase</fullName>
        <ecNumber evidence="8">4.1.2.9</ecNumber>
    </submittedName>
</protein>
<dbReference type="EMBL" id="CP000431">
    <property type="protein sequence ID" value="ABG93308.1"/>
    <property type="molecule type" value="Genomic_DNA"/>
</dbReference>
<dbReference type="PROSITE" id="PS60003">
    <property type="entry name" value="PHOSPHOKETOLASE_2"/>
    <property type="match status" value="1"/>
</dbReference>
<evidence type="ECO:0000256" key="1">
    <source>
        <dbReference type="ARBA" id="ARBA00001964"/>
    </source>
</evidence>
<dbReference type="InterPro" id="IPR029061">
    <property type="entry name" value="THDP-binding"/>
</dbReference>
<accession>Q0SGM8</accession>
<dbReference type="CDD" id="cd00174">
    <property type="entry name" value="SH3"/>
    <property type="match status" value="1"/>
</dbReference>
<comment type="similarity">
    <text evidence="2">Belongs to the XFP family.</text>
</comment>
<feature type="domain" description="Xylulose 5-phosphate/Fructose 6-phosphate phosphoketolase N-terminal" evidence="7">
    <location>
        <begin position="74"/>
        <end position="426"/>
    </location>
</feature>
<dbReference type="Pfam" id="PF03894">
    <property type="entry name" value="XFP"/>
    <property type="match status" value="1"/>
</dbReference>
<comment type="cofactor">
    <cofactor evidence="1">
        <name>thiamine diphosphate</name>
        <dbReference type="ChEBI" id="CHEBI:58937"/>
    </cofactor>
</comment>
<dbReference type="SUPFAM" id="SSF52518">
    <property type="entry name" value="Thiamin diphosphate-binding fold (THDP-binding)"/>
    <property type="match status" value="2"/>
</dbReference>